<sequence length="324" mass="38719">MDPGTMEVRQRVRLLEEEWARQHEKCIEDAGRKYKDSMPSLGGEITGHPLGNNTTIYRDDYESLIIYQGFPRYWWRQLAVDPDKVVWMKSEEVIHVTTRKAWEQVMRFRRDFLAERDQLDWHQRLGLDILLGPFERPQRRYNERRPRIVSGREVEPPRIILAPVVDANASKKYPTKIPKPVSGTTRQYEHWRVRSDRNLWNYLRAQRRLSRIDPTLVLKVTALEFLKWSIRRDDPLLEEFDYRCPLSLFENETEAARAQPSFRQLLKTRRALPPLRRRRRPRRQFYARSTMFPPEPDSVTDCSFASSSSPSETEDVTCDDWWLD</sequence>
<name>A0A9N8K6I1_9PEZI</name>
<dbReference type="OrthoDB" id="3829235at2759"/>
<dbReference type="Proteomes" id="UP000714618">
    <property type="component" value="Unassembled WGS sequence"/>
</dbReference>
<evidence type="ECO:0000313" key="2">
    <source>
        <dbReference type="EMBL" id="CAD0098099.1"/>
    </source>
</evidence>
<dbReference type="EMBL" id="CAIJEO010000008">
    <property type="protein sequence ID" value="CAD0098099.1"/>
    <property type="molecule type" value="Genomic_DNA"/>
</dbReference>
<feature type="compositionally biased region" description="Acidic residues" evidence="1">
    <location>
        <begin position="312"/>
        <end position="324"/>
    </location>
</feature>
<accession>A0A9N8K6I1</accession>
<keyword evidence="3" id="KW-1185">Reference proteome</keyword>
<reference evidence="2" key="1">
    <citation type="submission" date="2020-06" db="EMBL/GenBank/DDBJ databases">
        <authorList>
            <person name="Onetto C."/>
        </authorList>
    </citation>
    <scope>NUCLEOTIDE SEQUENCE</scope>
</reference>
<evidence type="ECO:0000256" key="1">
    <source>
        <dbReference type="SAM" id="MobiDB-lite"/>
    </source>
</evidence>
<dbReference type="AlphaFoldDB" id="A0A9N8K6I1"/>
<proteinExistence type="predicted"/>
<comment type="caution">
    <text evidence="2">The sequence shown here is derived from an EMBL/GenBank/DDBJ whole genome shotgun (WGS) entry which is preliminary data.</text>
</comment>
<organism evidence="2 3">
    <name type="scientific">Aureobasidium mustum</name>
    <dbReference type="NCBI Taxonomy" id="2773714"/>
    <lineage>
        <taxon>Eukaryota</taxon>
        <taxon>Fungi</taxon>
        <taxon>Dikarya</taxon>
        <taxon>Ascomycota</taxon>
        <taxon>Pezizomycotina</taxon>
        <taxon>Dothideomycetes</taxon>
        <taxon>Dothideomycetidae</taxon>
        <taxon>Dothideales</taxon>
        <taxon>Saccotheciaceae</taxon>
        <taxon>Aureobasidium</taxon>
    </lineage>
</organism>
<gene>
    <name evidence="2" type="ORF">AWRI4233_LOCUS6923</name>
</gene>
<protein>
    <submittedName>
        <fullName evidence="2">Uncharacterized protein</fullName>
    </submittedName>
</protein>
<feature type="region of interest" description="Disordered" evidence="1">
    <location>
        <begin position="286"/>
        <end position="324"/>
    </location>
</feature>
<evidence type="ECO:0000313" key="3">
    <source>
        <dbReference type="Proteomes" id="UP000714618"/>
    </source>
</evidence>